<reference evidence="2" key="1">
    <citation type="journal article" date="2020" name="mSystems">
        <title>Genome- and Community-Level Interaction Insights into Carbon Utilization and Element Cycling Functions of Hydrothermarchaeota in Hydrothermal Sediment.</title>
        <authorList>
            <person name="Zhou Z."/>
            <person name="Liu Y."/>
            <person name="Xu W."/>
            <person name="Pan J."/>
            <person name="Luo Z.H."/>
            <person name="Li M."/>
        </authorList>
    </citation>
    <scope>NUCLEOTIDE SEQUENCE</scope>
    <source>
        <strain evidence="2">SpSt-997</strain>
    </source>
</reference>
<evidence type="ECO:0000259" key="1">
    <source>
        <dbReference type="SMART" id="SM00998"/>
    </source>
</evidence>
<evidence type="ECO:0000313" key="2">
    <source>
        <dbReference type="EMBL" id="HGC44197.1"/>
    </source>
</evidence>
<dbReference type="InterPro" id="IPR019468">
    <property type="entry name" value="AdenyloSucc_lyase_C"/>
</dbReference>
<dbReference type="SUPFAM" id="SSF48557">
    <property type="entry name" value="L-aspartase-like"/>
    <property type="match status" value="1"/>
</dbReference>
<dbReference type="Pfam" id="PF10397">
    <property type="entry name" value="ADSL_C"/>
    <property type="match status" value="1"/>
</dbReference>
<dbReference type="AlphaFoldDB" id="A0A8J4M6V6"/>
<dbReference type="InterPro" id="IPR008948">
    <property type="entry name" value="L-Aspartase-like"/>
</dbReference>
<gene>
    <name evidence="2" type="ORF">ENY07_13410</name>
</gene>
<proteinExistence type="predicted"/>
<sequence length="103" mass="10734">MVVDPVRMGHNLDATGGLIVAEAVMMGLAPLLGRDAAHHVVQAACDRARTEGMPVAKALATIPEIVARLDATALETLTDPARYLGSTDAFIDRVLACARGIGE</sequence>
<dbReference type="GO" id="GO:0003824">
    <property type="term" value="F:catalytic activity"/>
    <property type="evidence" value="ECO:0007669"/>
    <property type="project" value="InterPro"/>
</dbReference>
<comment type="caution">
    <text evidence="2">The sequence shown here is derived from an EMBL/GenBank/DDBJ whole genome shotgun (WGS) entry which is preliminary data.</text>
</comment>
<dbReference type="Gene3D" id="1.10.40.30">
    <property type="entry name" value="Fumarase/aspartase (C-terminal domain)"/>
    <property type="match status" value="1"/>
</dbReference>
<feature type="domain" description="Adenylosuccinate lyase C-terminal" evidence="1">
    <location>
        <begin position="16"/>
        <end position="95"/>
    </location>
</feature>
<dbReference type="EMBL" id="DTQM01000255">
    <property type="protein sequence ID" value="HGC44197.1"/>
    <property type="molecule type" value="Genomic_DNA"/>
</dbReference>
<dbReference type="PANTHER" id="PTHR43172">
    <property type="entry name" value="ADENYLOSUCCINATE LYASE"/>
    <property type="match status" value="1"/>
</dbReference>
<name>A0A8J4M6V6_9PROT</name>
<accession>A0A8J4M6V6</accession>
<protein>
    <recommendedName>
        <fullName evidence="1">Adenylosuccinate lyase C-terminal domain-containing protein</fullName>
    </recommendedName>
</protein>
<organism evidence="2">
    <name type="scientific">Acidicaldus sp</name>
    <dbReference type="NCBI Taxonomy" id="1872105"/>
    <lineage>
        <taxon>Bacteria</taxon>
        <taxon>Pseudomonadati</taxon>
        <taxon>Pseudomonadota</taxon>
        <taxon>Alphaproteobacteria</taxon>
        <taxon>Acetobacterales</taxon>
        <taxon>Acetobacteraceae</taxon>
        <taxon>Acidicaldus</taxon>
    </lineage>
</organism>
<dbReference type="PANTHER" id="PTHR43172:SF2">
    <property type="entry name" value="ADENYLOSUCCINATE LYASE C-TERMINAL DOMAIN-CONTAINING PROTEIN"/>
    <property type="match status" value="1"/>
</dbReference>
<dbReference type="SMART" id="SM00998">
    <property type="entry name" value="ADSL_C"/>
    <property type="match status" value="1"/>
</dbReference>